<dbReference type="RefSeq" id="WP_200230629.1">
    <property type="nucleotide sequence ID" value="NZ_CP066775.1"/>
</dbReference>
<feature type="chain" id="PRO_5030911614" description="DKNYY family protein" evidence="1">
    <location>
        <begin position="24"/>
        <end position="243"/>
    </location>
</feature>
<accession>A0A7T7FBU1</accession>
<dbReference type="KEGG" id="mgik:GO620_003065"/>
<protein>
    <recommendedName>
        <fullName evidence="4">DKNYY family protein</fullName>
    </recommendedName>
</protein>
<evidence type="ECO:0008006" key="4">
    <source>
        <dbReference type="Google" id="ProtNLM"/>
    </source>
</evidence>
<dbReference type="AlphaFoldDB" id="A0A7T7FBU1"/>
<keyword evidence="3" id="KW-1185">Reference proteome</keyword>
<dbReference type="Proteomes" id="UP000429232">
    <property type="component" value="Chromosome"/>
</dbReference>
<gene>
    <name evidence="2" type="ORF">GO620_003065</name>
</gene>
<evidence type="ECO:0000313" key="2">
    <source>
        <dbReference type="EMBL" id="QQL50452.1"/>
    </source>
</evidence>
<dbReference type="EMBL" id="CP066775">
    <property type="protein sequence ID" value="QQL50452.1"/>
    <property type="molecule type" value="Genomic_DNA"/>
</dbReference>
<keyword evidence="1" id="KW-0732">Signal</keyword>
<proteinExistence type="predicted"/>
<evidence type="ECO:0000256" key="1">
    <source>
        <dbReference type="SAM" id="SignalP"/>
    </source>
</evidence>
<reference evidence="2 3" key="1">
    <citation type="submission" date="2020-12" db="EMBL/GenBank/DDBJ databases">
        <title>HMF7856_wgs.fasta genome submission.</title>
        <authorList>
            <person name="Kang H."/>
            <person name="Kim H."/>
            <person name="Joh K."/>
        </authorList>
    </citation>
    <scope>NUCLEOTIDE SEQUENCE [LARGE SCALE GENOMIC DNA]</scope>
    <source>
        <strain evidence="2 3">HMF7856</strain>
    </source>
</reference>
<organism evidence="2 3">
    <name type="scientific">Mucilaginibacter ginkgonis</name>
    <dbReference type="NCBI Taxonomy" id="2682091"/>
    <lineage>
        <taxon>Bacteria</taxon>
        <taxon>Pseudomonadati</taxon>
        <taxon>Bacteroidota</taxon>
        <taxon>Sphingobacteriia</taxon>
        <taxon>Sphingobacteriales</taxon>
        <taxon>Sphingobacteriaceae</taxon>
        <taxon>Mucilaginibacter</taxon>
    </lineage>
</organism>
<sequence>MIRFLRITQICALAFCISASALAQSVTADSSANNLTRNRLIAKYHSEIGHQSGLYNGRAYDPNSAYVKGSPYFLNAGWVKGSIVYDGVLYTNVPLKYDMFKDEFAALWYDSFSDYSFIEHRVAAVDLSGHHFITVPGNAEMEGYFDELYNGQSRLLVKRKMVVQAISGISEAGNVYEYKTEFYVFANGRYTGVSNISDVTSLFKTRKKEINAYLKSRNIKFKEDKERALISAVSYYDSINNTK</sequence>
<name>A0A7T7FBU1_9SPHI</name>
<feature type="signal peptide" evidence="1">
    <location>
        <begin position="1"/>
        <end position="23"/>
    </location>
</feature>
<evidence type="ECO:0000313" key="3">
    <source>
        <dbReference type="Proteomes" id="UP000429232"/>
    </source>
</evidence>